<keyword evidence="9" id="KW-0067">ATP-binding</keyword>
<dbReference type="EMBL" id="PFAR01000007">
    <property type="protein sequence ID" value="PIR93462.1"/>
    <property type="molecule type" value="Genomic_DNA"/>
</dbReference>
<keyword evidence="5" id="KW-0288">FMN</keyword>
<keyword evidence="4" id="KW-0285">Flavoprotein</keyword>
<dbReference type="AlphaFoldDB" id="A0A2H0V316"/>
<dbReference type="GO" id="GO:0009231">
    <property type="term" value="P:riboflavin biosynthetic process"/>
    <property type="evidence" value="ECO:0007669"/>
    <property type="project" value="InterPro"/>
</dbReference>
<keyword evidence="7 13" id="KW-0812">Transmembrane</keyword>
<comment type="caution">
    <text evidence="15">The sequence shown here is derived from an EMBL/GenBank/DDBJ whole genome shotgun (WGS) entry which is preliminary data.</text>
</comment>
<evidence type="ECO:0000256" key="12">
    <source>
        <dbReference type="ARBA" id="ARBA00047880"/>
    </source>
</evidence>
<dbReference type="Pfam" id="PF00892">
    <property type="entry name" value="EamA"/>
    <property type="match status" value="2"/>
</dbReference>
<keyword evidence="8" id="KW-0547">Nucleotide-binding</keyword>
<feature type="domain" description="Riboflavin kinase" evidence="14">
    <location>
        <begin position="320"/>
        <end position="428"/>
    </location>
</feature>
<evidence type="ECO:0000259" key="14">
    <source>
        <dbReference type="SMART" id="SM00904"/>
    </source>
</evidence>
<feature type="transmembrane region" description="Helical" evidence="13">
    <location>
        <begin position="145"/>
        <end position="166"/>
    </location>
</feature>
<dbReference type="PANTHER" id="PTHR32322">
    <property type="entry name" value="INNER MEMBRANE TRANSPORTER"/>
    <property type="match status" value="1"/>
</dbReference>
<evidence type="ECO:0000256" key="8">
    <source>
        <dbReference type="ARBA" id="ARBA00022741"/>
    </source>
</evidence>
<dbReference type="InterPro" id="IPR000620">
    <property type="entry name" value="EamA_dom"/>
</dbReference>
<evidence type="ECO:0000256" key="1">
    <source>
        <dbReference type="ARBA" id="ARBA00004141"/>
    </source>
</evidence>
<keyword evidence="10 13" id="KW-1133">Transmembrane helix</keyword>
<dbReference type="InterPro" id="IPR037185">
    <property type="entry name" value="EmrE-like"/>
</dbReference>
<keyword evidence="6" id="KW-0808">Transferase</keyword>
<dbReference type="GO" id="GO:0008531">
    <property type="term" value="F:riboflavin kinase activity"/>
    <property type="evidence" value="ECO:0007669"/>
    <property type="project" value="UniProtKB-EC"/>
</dbReference>
<feature type="transmembrane region" description="Helical" evidence="13">
    <location>
        <begin position="235"/>
        <end position="255"/>
    </location>
</feature>
<dbReference type="InterPro" id="IPR015865">
    <property type="entry name" value="Riboflavin_kinase_bac/euk"/>
</dbReference>
<dbReference type="GO" id="GO:0016020">
    <property type="term" value="C:membrane"/>
    <property type="evidence" value="ECO:0007669"/>
    <property type="project" value="UniProtKB-SubCell"/>
</dbReference>
<evidence type="ECO:0000256" key="7">
    <source>
        <dbReference type="ARBA" id="ARBA00022692"/>
    </source>
</evidence>
<evidence type="ECO:0000256" key="13">
    <source>
        <dbReference type="SAM" id="Phobius"/>
    </source>
</evidence>
<gene>
    <name evidence="15" type="ORF">COT99_00560</name>
</gene>
<dbReference type="Proteomes" id="UP000228626">
    <property type="component" value="Unassembled WGS sequence"/>
</dbReference>
<dbReference type="EC" id="2.7.1.26" evidence="3"/>
<proteinExistence type="inferred from homology"/>
<dbReference type="SUPFAM" id="SSF82114">
    <property type="entry name" value="Riboflavin kinase-like"/>
    <property type="match status" value="1"/>
</dbReference>
<evidence type="ECO:0000256" key="2">
    <source>
        <dbReference type="ARBA" id="ARBA00007362"/>
    </source>
</evidence>
<keyword evidence="11 13" id="KW-0472">Membrane</keyword>
<feature type="transmembrane region" description="Helical" evidence="13">
    <location>
        <begin position="80"/>
        <end position="105"/>
    </location>
</feature>
<dbReference type="SUPFAM" id="SSF103481">
    <property type="entry name" value="Multidrug resistance efflux transporter EmrE"/>
    <property type="match status" value="2"/>
</dbReference>
<dbReference type="GO" id="GO:0005524">
    <property type="term" value="F:ATP binding"/>
    <property type="evidence" value="ECO:0007669"/>
    <property type="project" value="UniProtKB-KW"/>
</dbReference>
<name>A0A2H0V316_9BACT</name>
<evidence type="ECO:0000313" key="16">
    <source>
        <dbReference type="Proteomes" id="UP000228626"/>
    </source>
</evidence>
<protein>
    <recommendedName>
        <fullName evidence="3">riboflavin kinase</fullName>
        <ecNumber evidence="3">2.7.1.26</ecNumber>
    </recommendedName>
</protein>
<evidence type="ECO:0000256" key="3">
    <source>
        <dbReference type="ARBA" id="ARBA00012105"/>
    </source>
</evidence>
<reference evidence="16" key="1">
    <citation type="submission" date="2017-09" db="EMBL/GenBank/DDBJ databases">
        <title>Depth-based differentiation of microbial function through sediment-hosted aquifers and enrichment of novel symbionts in the deep terrestrial subsurface.</title>
        <authorList>
            <person name="Probst A.J."/>
            <person name="Ladd B."/>
            <person name="Jarett J.K."/>
            <person name="Geller-Mcgrath D.E."/>
            <person name="Sieber C.M.K."/>
            <person name="Emerson J.B."/>
            <person name="Anantharaman K."/>
            <person name="Thomas B.C."/>
            <person name="Malmstrom R."/>
            <person name="Stieglmeier M."/>
            <person name="Klingl A."/>
            <person name="Woyke T."/>
            <person name="Ryan C.M."/>
            <person name="Banfield J.F."/>
        </authorList>
    </citation>
    <scope>NUCLEOTIDE SEQUENCE [LARGE SCALE GENOMIC DNA]</scope>
</reference>
<evidence type="ECO:0000256" key="9">
    <source>
        <dbReference type="ARBA" id="ARBA00022840"/>
    </source>
</evidence>
<accession>A0A2H0V316</accession>
<dbReference type="Gene3D" id="2.40.30.30">
    <property type="entry name" value="Riboflavin kinase-like"/>
    <property type="match status" value="1"/>
</dbReference>
<feature type="transmembrane region" description="Helical" evidence="13">
    <location>
        <begin position="289"/>
        <end position="307"/>
    </location>
</feature>
<feature type="transmembrane region" description="Helical" evidence="13">
    <location>
        <begin position="43"/>
        <end position="68"/>
    </location>
</feature>
<dbReference type="PANTHER" id="PTHR32322:SF2">
    <property type="entry name" value="EAMA DOMAIN-CONTAINING PROTEIN"/>
    <property type="match status" value="1"/>
</dbReference>
<evidence type="ECO:0000256" key="4">
    <source>
        <dbReference type="ARBA" id="ARBA00022630"/>
    </source>
</evidence>
<dbReference type="Pfam" id="PF01687">
    <property type="entry name" value="Flavokinase"/>
    <property type="match status" value="1"/>
</dbReference>
<dbReference type="SMART" id="SM00904">
    <property type="entry name" value="Flavokinase"/>
    <property type="match status" value="1"/>
</dbReference>
<organism evidence="15 16">
    <name type="scientific">Candidatus Falkowbacteria bacterium CG10_big_fil_rev_8_21_14_0_10_43_10</name>
    <dbReference type="NCBI Taxonomy" id="1974567"/>
    <lineage>
        <taxon>Bacteria</taxon>
        <taxon>Candidatus Falkowiibacteriota</taxon>
    </lineage>
</organism>
<evidence type="ECO:0000256" key="11">
    <source>
        <dbReference type="ARBA" id="ARBA00023136"/>
    </source>
</evidence>
<feature type="transmembrane region" description="Helical" evidence="13">
    <location>
        <begin position="262"/>
        <end position="283"/>
    </location>
</feature>
<evidence type="ECO:0000256" key="10">
    <source>
        <dbReference type="ARBA" id="ARBA00022989"/>
    </source>
</evidence>
<feature type="transmembrane region" description="Helical" evidence="13">
    <location>
        <begin position="172"/>
        <end position="190"/>
    </location>
</feature>
<evidence type="ECO:0000313" key="15">
    <source>
        <dbReference type="EMBL" id="PIR93462.1"/>
    </source>
</evidence>
<comment type="subcellular location">
    <subcellularLocation>
        <location evidence="1">Membrane</location>
        <topology evidence="1">Multi-pass membrane protein</topology>
    </subcellularLocation>
</comment>
<dbReference type="InterPro" id="IPR023465">
    <property type="entry name" value="Riboflavin_kinase_dom_sf"/>
</dbReference>
<comment type="catalytic activity">
    <reaction evidence="12">
        <text>riboflavin + ATP = FMN + ADP + H(+)</text>
        <dbReference type="Rhea" id="RHEA:14357"/>
        <dbReference type="ChEBI" id="CHEBI:15378"/>
        <dbReference type="ChEBI" id="CHEBI:30616"/>
        <dbReference type="ChEBI" id="CHEBI:57986"/>
        <dbReference type="ChEBI" id="CHEBI:58210"/>
        <dbReference type="ChEBI" id="CHEBI:456216"/>
        <dbReference type="EC" id="2.7.1.26"/>
    </reaction>
</comment>
<sequence length="428" mass="47509">MTINASMKINTQKNMYLGAIAIMLAAFLWSLDGTFIRPSLYALPAALVVFIEHALGFLILSPFIFFGWQRIKNLTRKDWAAVFWVSIFGGLLGTLMITKAFFAAFGGETTFATVVILQKLQPVFALSMAALLLKEKLSLKFYSWAGLAITAAYVLAFGNQGVSFNIILNNQAALFAFIAAFAFGSSTVFGKRLVNHIDFKSAAALRFGITSILAFILILFTKDILQINEITAKQWNLFALIVFSSGAVALFIYYFGLKRVSASTATICELFWPFSAVIMDYFINKNVLTPLQIIASIILLLAIYFVTKEGNNGGIKNFQAAVISGRGIGNRLGFATINLEKNDLDIEHGVYLARAIFNGSSYKGLLHFGYRETFDSKPSLELYVKDFLGDLSGSSIEVEIMKKIRNVKKFKDGEELKKQIREDIKSMK</sequence>
<comment type="similarity">
    <text evidence="2">Belongs to the EamA transporter family.</text>
</comment>
<feature type="transmembrane region" description="Helical" evidence="13">
    <location>
        <begin position="111"/>
        <end position="133"/>
    </location>
</feature>
<dbReference type="InterPro" id="IPR050638">
    <property type="entry name" value="AA-Vitamin_Transporters"/>
</dbReference>
<feature type="transmembrane region" description="Helical" evidence="13">
    <location>
        <begin position="202"/>
        <end position="220"/>
    </location>
</feature>
<evidence type="ECO:0000256" key="6">
    <source>
        <dbReference type="ARBA" id="ARBA00022679"/>
    </source>
</evidence>
<evidence type="ECO:0000256" key="5">
    <source>
        <dbReference type="ARBA" id="ARBA00022643"/>
    </source>
</evidence>